<evidence type="ECO:0000313" key="2">
    <source>
        <dbReference type="Proteomes" id="UP000534286"/>
    </source>
</evidence>
<keyword evidence="2" id="KW-1185">Reference proteome</keyword>
<gene>
    <name evidence="1" type="ORF">FHR32_001981</name>
</gene>
<dbReference type="Proteomes" id="UP000534286">
    <property type="component" value="Unassembled WGS sequence"/>
</dbReference>
<dbReference type="AlphaFoldDB" id="A0A7W7RUJ3"/>
<proteinExistence type="predicted"/>
<protein>
    <submittedName>
        <fullName evidence="1">Uncharacterized protein</fullName>
    </submittedName>
</protein>
<accession>A0A7W7RUJ3</accession>
<comment type="caution">
    <text evidence="1">The sequence shown here is derived from an EMBL/GenBank/DDBJ whole genome shotgun (WGS) entry which is preliminary data.</text>
</comment>
<sequence>MQLGFRHNCWKHEEDLTIRYTGVTRFTLQTASDMPRVTRLGEVILDEVLPHPDGCAHEIACHTGSTTIVCRDLTATWVEASCPDQPQKD</sequence>
<organism evidence="1 2">
    <name type="scientific">Streptosporangium album</name>
    <dbReference type="NCBI Taxonomy" id="47479"/>
    <lineage>
        <taxon>Bacteria</taxon>
        <taxon>Bacillati</taxon>
        <taxon>Actinomycetota</taxon>
        <taxon>Actinomycetes</taxon>
        <taxon>Streptosporangiales</taxon>
        <taxon>Streptosporangiaceae</taxon>
        <taxon>Streptosporangium</taxon>
    </lineage>
</organism>
<dbReference type="EMBL" id="JACHJU010000001">
    <property type="protein sequence ID" value="MBB4937676.1"/>
    <property type="molecule type" value="Genomic_DNA"/>
</dbReference>
<evidence type="ECO:0000313" key="1">
    <source>
        <dbReference type="EMBL" id="MBB4937676.1"/>
    </source>
</evidence>
<reference evidence="1 2" key="1">
    <citation type="submission" date="2020-08" db="EMBL/GenBank/DDBJ databases">
        <title>Sequencing the genomes of 1000 actinobacteria strains.</title>
        <authorList>
            <person name="Klenk H.-P."/>
        </authorList>
    </citation>
    <scope>NUCLEOTIDE SEQUENCE [LARGE SCALE GENOMIC DNA]</scope>
    <source>
        <strain evidence="1 2">DSM 43023</strain>
    </source>
</reference>
<name>A0A7W7RUJ3_9ACTN</name>
<dbReference type="RefSeq" id="WP_184754020.1">
    <property type="nucleotide sequence ID" value="NZ_BAABEK010000092.1"/>
</dbReference>